<accession>Q9FYM5</accession>
<dbReference type="Pfam" id="PF04827">
    <property type="entry name" value="Plant_tran"/>
    <property type="match status" value="1"/>
</dbReference>
<dbReference type="AlphaFoldDB" id="Q9FYM5"/>
<proteinExistence type="predicted"/>
<organism evidence="1">
    <name type="scientific">Arabidopsis thaliana</name>
    <name type="common">Mouse-ear cress</name>
    <dbReference type="NCBI Taxonomy" id="3702"/>
    <lineage>
        <taxon>Eukaryota</taxon>
        <taxon>Viridiplantae</taxon>
        <taxon>Streptophyta</taxon>
        <taxon>Embryophyta</taxon>
        <taxon>Tracheophyta</taxon>
        <taxon>Spermatophyta</taxon>
        <taxon>Magnoliopsida</taxon>
        <taxon>eudicotyledons</taxon>
        <taxon>Gunneridae</taxon>
        <taxon>Pentapetalae</taxon>
        <taxon>rosids</taxon>
        <taxon>malvids</taxon>
        <taxon>Brassicales</taxon>
        <taxon>Brassicaceae</taxon>
        <taxon>Camelineae</taxon>
        <taxon>Arabidopsis</taxon>
    </lineage>
</organism>
<dbReference type="EMBL" id="AC000103">
    <property type="protein sequence ID" value="AAF97981.1"/>
    <property type="molecule type" value="Genomic_DNA"/>
</dbReference>
<protein>
    <submittedName>
        <fullName evidence="1">F21J9.3</fullName>
    </submittedName>
</protein>
<dbReference type="PANTHER" id="PTHR47150">
    <property type="entry name" value="OS12G0169200 PROTEIN"/>
    <property type="match status" value="1"/>
</dbReference>
<dbReference type="PANTHER" id="PTHR47150:SF7">
    <property type="entry name" value="NUCLEASE"/>
    <property type="match status" value="1"/>
</dbReference>
<name>Q9FYM5_ARATH</name>
<sequence length="457" mass="52660">MFRRRFRMSRSLFLRIYDAIQRHDNYFVQRRDRVGKLGLSGLQKMTAAFRMLAYGVPADSTDEYIKIGESTALESLKRFCRAIVEVFACRYLRSPDANDVARLLHIGESRGFPRMLGSLDCMHWKWKNCPTAWGGQYAGRSRSPTIILEAVADYDLWIWHAYFGLPGSNNDINVLEASHLFANLAEGTAPPASYVINEKPYNMSYYLADGIYPKWSTLVQTIHDPRGPKKKLFAMKQEACRKDVERAFGVLQSRFAIVAGPSRLWNKTVLHDIMTSCIIMHNMIIEDERDIDAPIEERVEVPIEEVEMTGETTIDVIKRCSSSLYKNFSPIDTMLDWPPENPFEHSKLLNYYELQEDNDWIRLYLELAVATTNRGTIRDLDDLSNLKIIQVAIDTTPQDVDLVFNRTYFAIVYIQYKDSCEARVGKDVDRVAIVRRAFDEQRGCFSLVGKTLRLPKE</sequence>
<reference evidence="1" key="3">
    <citation type="submission" date="2000-08" db="EMBL/GenBank/DDBJ databases">
        <authorList>
            <person name="Cheuk R."/>
            <person name="Shinn P."/>
            <person name="Brooks S."/>
            <person name="Buehler E."/>
            <person name="Chao Q."/>
            <person name="Johnson-Hopson C."/>
            <person name="Khan S."/>
            <person name="Kim C."/>
            <person name="Altafi H."/>
            <person name="Bei B."/>
            <person name="Chin C."/>
            <person name="Chiou J."/>
            <person name="Choi E."/>
            <person name="Conn L."/>
            <person name="Conway A."/>
            <person name="Gonzalez A."/>
            <person name="Hansen N."/>
            <person name="Howing B."/>
            <person name="Koo T."/>
            <person name="Lam B."/>
            <person name="Lee J."/>
            <person name="Lenz C."/>
            <person name="Li J."/>
            <person name="Liu A."/>
            <person name="Liu J."/>
            <person name="Liu S."/>
            <person name="Mukharsky N."/>
            <person name="Nguyen M."/>
            <person name="Palm C."/>
            <person name="Pham P."/>
            <person name="Sakano H."/>
            <person name="Schwartz J."/>
            <person name="Southwick A."/>
            <person name="Thaveri A."/>
            <person name="Toriumi M."/>
            <person name="Vaysberg M."/>
            <person name="Yu G."/>
            <person name="Davis R."/>
            <person name="Federspiel N."/>
            <person name="Theologis A."/>
            <person name="Ecker J."/>
        </authorList>
    </citation>
    <scope>NUCLEOTIDE SEQUENCE</scope>
</reference>
<dbReference type="InterPro" id="IPR006912">
    <property type="entry name" value="Harbinger_derived_prot"/>
</dbReference>
<evidence type="ECO:0000313" key="1">
    <source>
        <dbReference type="EMBL" id="AAF97981.1"/>
    </source>
</evidence>
<dbReference type="ExpressionAtlas" id="Q9FYM5">
    <property type="expression patterns" value="baseline and differential"/>
</dbReference>
<reference key="1">
    <citation type="journal article" date="2000" name="Nature">
        <title>Sequence and analysis of chromosome 1 of the plant Arabidopsis thaliana.</title>
        <authorList>
            <person name="Theologis A."/>
            <person name="Ecker J.R."/>
            <person name="Palm C.J."/>
            <person name="Federspiel N.A."/>
            <person name="Kaul S."/>
            <person name="White O."/>
            <person name="Alonso J."/>
            <person name="Altafi H."/>
            <person name="Araujo R."/>
            <person name="Bowman C.L."/>
            <person name="Brooks S.Y."/>
            <person name="Buehler E."/>
            <person name="Chan A."/>
            <person name="Chao Q."/>
            <person name="Chen H."/>
            <person name="Cheuk R.F."/>
            <person name="Chin C.W."/>
            <person name="Chung M.K."/>
            <person name="Conn L."/>
            <person name="Conway A.B."/>
            <person name="Conway A.R."/>
            <person name="Creasy T.H."/>
            <person name="Dewar K."/>
            <person name="Dunn P."/>
            <person name="Etgu P."/>
            <person name="Feldblyum T.V."/>
            <person name="Feng J."/>
            <person name="Fong B."/>
            <person name="Fujii C.Y."/>
            <person name="Gill J.E."/>
            <person name="Goldsmith A.D."/>
            <person name="Haas B."/>
            <person name="Hansen N.F."/>
            <person name="Hughes B."/>
            <person name="Huizar L."/>
            <person name="Hunter J.L."/>
            <person name="Jenkins J."/>
            <person name="Johnson-Hopson C."/>
            <person name="Khan S."/>
            <person name="Khaykin E."/>
            <person name="Kim C.J."/>
            <person name="Koo H.L."/>
            <person name="Kremenetskaia I."/>
            <person name="Kurtz D.B."/>
            <person name="Kwan A."/>
            <person name="Lam B."/>
            <person name="Langin-Hooper S."/>
            <person name="Lee A."/>
            <person name="Lee J.M."/>
            <person name="Lenz C.A."/>
            <person name="Li J.H."/>
            <person name="Li Y."/>
            <person name="Lin X."/>
            <person name="Liu S.X."/>
            <person name="Liu Z.A."/>
            <person name="Luros J.S."/>
            <person name="Maiti R."/>
            <person name="Marziali A."/>
            <person name="Militscher J."/>
            <person name="Miranda M."/>
            <person name="Nguyen M."/>
            <person name="Nierman W.C."/>
            <person name="Osborne B.I."/>
            <person name="Pai G."/>
            <person name="Peterson J."/>
            <person name="Pham P.K."/>
            <person name="Rizzo M."/>
            <person name="Rooney T."/>
            <person name="Rowley D."/>
            <person name="Sakano H."/>
            <person name="Salzberg S.L."/>
            <person name="Schwartz J.R."/>
            <person name="Shinn P."/>
            <person name="Southwick A.M."/>
            <person name="Sun H."/>
            <person name="Tallon L.J."/>
            <person name="Tambunga G."/>
            <person name="Toriumi M.J."/>
            <person name="Town C.D."/>
            <person name="Utterback T."/>
            <person name="Van Aken S."/>
            <person name="Vaysberg M."/>
            <person name="Vysotskaia V.S."/>
            <person name="Walker M."/>
            <person name="Wu D."/>
            <person name="Yu G."/>
            <person name="Fraser C.M."/>
            <person name="Venter J.C."/>
            <person name="Davis R.W."/>
        </authorList>
    </citation>
    <scope>NUCLEOTIDE SEQUENCE [LARGE SCALE GENOMIC DNA]</scope>
    <source>
        <strain>cv. Columbia</strain>
    </source>
</reference>
<dbReference type="Pfam" id="PF04776">
    <property type="entry name" value="protein_MS5"/>
    <property type="match status" value="1"/>
</dbReference>
<reference evidence="1" key="2">
    <citation type="submission" date="2000-07" db="EMBL/GenBank/DDBJ databases">
        <title>Genomic sequence for Arabidopsis thaliana BAC F21J9 from chromosome I.</title>
        <authorList>
            <person name="Johnson-Hopson C."/>
            <person name="Brooks S."/>
            <person name="Buehler E."/>
            <person name="Chao Q."/>
            <person name="Khan S."/>
            <person name="Kim C."/>
            <person name="Shinn P."/>
            <person name="Altafi H."/>
            <person name="Bei Q."/>
            <person name="Chin C."/>
            <person name="Chiou J."/>
            <person name="Choi E."/>
            <person name="Conn L."/>
            <person name="Conway A."/>
            <person name="Gonzales A."/>
            <person name="Hansen N."/>
            <person name="Howing B."/>
            <person name="Koo T."/>
            <person name="Lam B."/>
            <person name="Lee J."/>
            <person name="Lenz C."/>
            <person name="Li J."/>
            <person name="Liu A."/>
            <person name="Liu K."/>
            <person name="Liu S."/>
            <person name="Mukharsky N."/>
            <person name="Nguyen M."/>
            <person name="Palm C."/>
            <person name="Pham P."/>
            <person name="Sakano H."/>
            <person name="Schwartz J."/>
            <person name="Southwick A."/>
            <person name="Thaveri A."/>
            <person name="Toriumi M."/>
            <person name="Vaysberg M."/>
            <person name="Yu G."/>
            <person name="Federspiel N.A."/>
            <person name="Theologis A."/>
            <person name="Ecker J.R."/>
        </authorList>
    </citation>
    <scope>NUCLEOTIDE SEQUENCE</scope>
</reference>
<dbReference type="InterPro" id="IPR006462">
    <property type="entry name" value="MS5"/>
</dbReference>